<keyword evidence="7" id="KW-1185">Reference proteome</keyword>
<keyword evidence="2" id="KW-0808">Transferase</keyword>
<dbReference type="PANTHER" id="PTHR37419">
    <property type="entry name" value="SERINE/THREONINE-PROTEIN KINASE TOXIN HIPA"/>
    <property type="match status" value="1"/>
</dbReference>
<comment type="caution">
    <text evidence="6">The sequence shown here is derived from an EMBL/GenBank/DDBJ whole genome shotgun (WGS) entry which is preliminary data.</text>
</comment>
<dbReference type="GO" id="GO:0005829">
    <property type="term" value="C:cytosol"/>
    <property type="evidence" value="ECO:0007669"/>
    <property type="project" value="TreeGrafter"/>
</dbReference>
<evidence type="ECO:0000256" key="3">
    <source>
        <dbReference type="ARBA" id="ARBA00022777"/>
    </source>
</evidence>
<evidence type="ECO:0000313" key="7">
    <source>
        <dbReference type="Proteomes" id="UP000229730"/>
    </source>
</evidence>
<dbReference type="NCBIfam" id="TIGR03071">
    <property type="entry name" value="couple_hipA"/>
    <property type="match status" value="1"/>
</dbReference>
<dbReference type="InterPro" id="IPR012893">
    <property type="entry name" value="HipA-like_C"/>
</dbReference>
<evidence type="ECO:0000259" key="4">
    <source>
        <dbReference type="Pfam" id="PF07804"/>
    </source>
</evidence>
<protein>
    <submittedName>
        <fullName evidence="6">Phosphatidylinositol kinase</fullName>
    </submittedName>
</protein>
<dbReference type="Pfam" id="PF13657">
    <property type="entry name" value="Couple_hipA"/>
    <property type="match status" value="1"/>
</dbReference>
<dbReference type="RefSeq" id="WP_099472338.1">
    <property type="nucleotide sequence ID" value="NZ_CP041025.1"/>
</dbReference>
<comment type="similarity">
    <text evidence="1">Belongs to the HipA Ser/Thr kinase family.</text>
</comment>
<dbReference type="InterPro" id="IPR017508">
    <property type="entry name" value="HipA_N1"/>
</dbReference>
<dbReference type="FunCoup" id="A0A2G4YS04">
    <property type="interactions" value="11"/>
</dbReference>
<evidence type="ECO:0000256" key="2">
    <source>
        <dbReference type="ARBA" id="ARBA00022679"/>
    </source>
</evidence>
<feature type="domain" description="HipA-like C-terminal" evidence="4">
    <location>
        <begin position="130"/>
        <end position="360"/>
    </location>
</feature>
<proteinExistence type="inferred from homology"/>
<dbReference type="AlphaFoldDB" id="A0A2G4YS04"/>
<dbReference type="EMBL" id="PDEM01000017">
    <property type="protein sequence ID" value="PHZ85112.1"/>
    <property type="molecule type" value="Genomic_DNA"/>
</dbReference>
<keyword evidence="3 6" id="KW-0418">Kinase</keyword>
<sequence length="400" mass="44721">MANLRYGIVTFKGSKVGTLTERAEGGTSFKYDISSPEIACALPRSEGEHIYPTAIHPAFAHLAPEGWLRARQSSIADAGEGDDFGLLLEFGRDCIGAIGIEDPEGQGSRAAFIQGKDAETRAIASNHRTISGVQAKILCQKIDGQYVPADDTGPAPYIAKFPREDLNDLVGNEAISLELVQKLLPDDAVTKFEKSFIKDIPQLGLLVERFDRIENSQGTEKLRCEDFAQILAHPPGRDRGNKYNVEYSSLKEALQYSAAPKIDTYRIFKRLIAFVILGNTDCHLKNWSLLETSGELRLSPIYDVLNTYIYGAQGYSTIFGLKFNDRKYNWQEYDRKLLEEIGTTTLTLGEKAISRAFSEIESCQGALFTRLNQPLPLSEDRTYHYRAAINEKWEQIYGSR</sequence>
<accession>A0A2G4YS04</accession>
<dbReference type="Pfam" id="PF07804">
    <property type="entry name" value="HipA_C"/>
    <property type="match status" value="1"/>
</dbReference>
<organism evidence="6 7">
    <name type="scientific">Paremcibacter congregatus</name>
    <dbReference type="NCBI Taxonomy" id="2043170"/>
    <lineage>
        <taxon>Bacteria</taxon>
        <taxon>Pseudomonadati</taxon>
        <taxon>Pseudomonadota</taxon>
        <taxon>Alphaproteobacteria</taxon>
        <taxon>Emcibacterales</taxon>
        <taxon>Emcibacteraceae</taxon>
        <taxon>Paremcibacter</taxon>
    </lineage>
</organism>
<dbReference type="PANTHER" id="PTHR37419:SF1">
    <property type="entry name" value="SERINE_THREONINE-PROTEIN KINASE TOXIN HIPA"/>
    <property type="match status" value="1"/>
</dbReference>
<evidence type="ECO:0000259" key="5">
    <source>
        <dbReference type="Pfam" id="PF13657"/>
    </source>
</evidence>
<feature type="domain" description="HipA N-terminal subdomain 1" evidence="5">
    <location>
        <begin position="9"/>
        <end position="100"/>
    </location>
</feature>
<dbReference type="Gene3D" id="1.10.1070.20">
    <property type="match status" value="1"/>
</dbReference>
<evidence type="ECO:0000256" key="1">
    <source>
        <dbReference type="ARBA" id="ARBA00010164"/>
    </source>
</evidence>
<evidence type="ECO:0000313" key="6">
    <source>
        <dbReference type="EMBL" id="PHZ85112.1"/>
    </source>
</evidence>
<dbReference type="OrthoDB" id="9805913at2"/>
<dbReference type="InParanoid" id="A0A2G4YS04"/>
<gene>
    <name evidence="6" type="ORF">CRD36_08505</name>
</gene>
<dbReference type="GO" id="GO:0004674">
    <property type="term" value="F:protein serine/threonine kinase activity"/>
    <property type="evidence" value="ECO:0007669"/>
    <property type="project" value="TreeGrafter"/>
</dbReference>
<name>A0A2G4YS04_9PROT</name>
<reference evidence="6 7" key="1">
    <citation type="submission" date="2017-10" db="EMBL/GenBank/DDBJ databases">
        <title>Frigbacter circumglobatus gen. nov. sp. nov., isolated from sediment cultured in situ.</title>
        <authorList>
            <person name="Zhao Z."/>
        </authorList>
    </citation>
    <scope>NUCLEOTIDE SEQUENCE [LARGE SCALE GENOMIC DNA]</scope>
    <source>
        <strain evidence="6 7">ZYL</strain>
    </source>
</reference>
<dbReference type="Proteomes" id="UP000229730">
    <property type="component" value="Unassembled WGS sequence"/>
</dbReference>
<dbReference type="InterPro" id="IPR052028">
    <property type="entry name" value="HipA_Ser/Thr_kinase"/>
</dbReference>